<keyword evidence="1" id="KW-0489">Methyltransferase</keyword>
<dbReference type="EMBL" id="VMNW02000058">
    <property type="protein sequence ID" value="KAA9155263.1"/>
    <property type="molecule type" value="Genomic_DNA"/>
</dbReference>
<evidence type="ECO:0000313" key="4">
    <source>
        <dbReference type="EMBL" id="KAA9155263.1"/>
    </source>
</evidence>
<proteinExistence type="predicted"/>
<keyword evidence="5" id="KW-1185">Reference proteome</keyword>
<reference evidence="4" key="1">
    <citation type="submission" date="2019-09" db="EMBL/GenBank/DDBJ databases">
        <authorList>
            <person name="Teo W.F.A."/>
            <person name="Duangmal K."/>
        </authorList>
    </citation>
    <scope>NUCLEOTIDE SEQUENCE [LARGE SCALE GENOMIC DNA]</scope>
    <source>
        <strain evidence="4">K81G1</strain>
    </source>
</reference>
<evidence type="ECO:0000256" key="1">
    <source>
        <dbReference type="ARBA" id="ARBA00022603"/>
    </source>
</evidence>
<name>A0A5N0UUR0_9PSEU</name>
<organism evidence="4 5">
    <name type="scientific">Amycolatopsis acidicola</name>
    <dbReference type="NCBI Taxonomy" id="2596893"/>
    <lineage>
        <taxon>Bacteria</taxon>
        <taxon>Bacillati</taxon>
        <taxon>Actinomycetota</taxon>
        <taxon>Actinomycetes</taxon>
        <taxon>Pseudonocardiales</taxon>
        <taxon>Pseudonocardiaceae</taxon>
        <taxon>Amycolatopsis</taxon>
    </lineage>
</organism>
<dbReference type="SUPFAM" id="SSF53335">
    <property type="entry name" value="S-adenosyl-L-methionine-dependent methyltransferases"/>
    <property type="match status" value="1"/>
</dbReference>
<dbReference type="Pfam" id="PF13578">
    <property type="entry name" value="Methyltransf_24"/>
    <property type="match status" value="1"/>
</dbReference>
<evidence type="ECO:0000256" key="3">
    <source>
        <dbReference type="ARBA" id="ARBA00022691"/>
    </source>
</evidence>
<dbReference type="PANTHER" id="PTHR43167">
    <property type="entry name" value="PUTATIVE (AFU_ORTHOLOGUE AFUA_6G01830)-RELATED"/>
    <property type="match status" value="1"/>
</dbReference>
<dbReference type="RefSeq" id="WP_144752854.1">
    <property type="nucleotide sequence ID" value="NZ_VMNW02000058.1"/>
</dbReference>
<keyword evidence="3" id="KW-0949">S-adenosyl-L-methionine</keyword>
<dbReference type="OrthoDB" id="9799672at2"/>
<dbReference type="GO" id="GO:0008171">
    <property type="term" value="F:O-methyltransferase activity"/>
    <property type="evidence" value="ECO:0007669"/>
    <property type="project" value="InterPro"/>
</dbReference>
<dbReference type="Gene3D" id="3.40.50.150">
    <property type="entry name" value="Vaccinia Virus protein VP39"/>
    <property type="match status" value="1"/>
</dbReference>
<dbReference type="GO" id="GO:0032259">
    <property type="term" value="P:methylation"/>
    <property type="evidence" value="ECO:0007669"/>
    <property type="project" value="UniProtKB-KW"/>
</dbReference>
<dbReference type="InterPro" id="IPR029063">
    <property type="entry name" value="SAM-dependent_MTases_sf"/>
</dbReference>
<gene>
    <name evidence="4" type="ORF">FPZ12_030030</name>
</gene>
<keyword evidence="2" id="KW-0808">Transferase</keyword>
<protein>
    <submittedName>
        <fullName evidence="4">O-methyltransferase</fullName>
    </submittedName>
</protein>
<dbReference type="PROSITE" id="PS51682">
    <property type="entry name" value="SAM_OMT_I"/>
    <property type="match status" value="1"/>
</dbReference>
<comment type="caution">
    <text evidence="4">The sequence shown here is derived from an EMBL/GenBank/DDBJ whole genome shotgun (WGS) entry which is preliminary data.</text>
</comment>
<evidence type="ECO:0000256" key="2">
    <source>
        <dbReference type="ARBA" id="ARBA00022679"/>
    </source>
</evidence>
<dbReference type="AlphaFoldDB" id="A0A5N0UUR0"/>
<dbReference type="PANTHER" id="PTHR43167:SF1">
    <property type="entry name" value="PUTATIVE (AFU_ORTHOLOGUE AFUA_6G01830)-RELATED"/>
    <property type="match status" value="1"/>
</dbReference>
<accession>A0A5N0UUR0</accession>
<evidence type="ECO:0000313" key="5">
    <source>
        <dbReference type="Proteomes" id="UP000319769"/>
    </source>
</evidence>
<dbReference type="InterPro" id="IPR002935">
    <property type="entry name" value="SAM_O-MeTrfase"/>
</dbReference>
<sequence length="212" mass="22593">MTTLTSSPAADVLERLFADAQRTGAAFRARMAETGPARTSREFFAEAKDAHLAIRRPTANLLYLLARTRRARTIAEFGTSFGVSTLCLAAAVRDNGGGRVIGTEYEPAKAAAARATMAEAGLGDLVEVRDGDALESLARDLDDPVDLVFLDGAKEMYLDVLRLLEPRLAPEAIVVADNASQSADFLAHVRDGGDYIATDVGNDVEVALRVSP</sequence>
<dbReference type="Proteomes" id="UP000319769">
    <property type="component" value="Unassembled WGS sequence"/>
</dbReference>